<proteinExistence type="predicted"/>
<comment type="caution">
    <text evidence="1">The sequence shown here is derived from an EMBL/GenBank/DDBJ whole genome shotgun (WGS) entry which is preliminary data.</text>
</comment>
<protein>
    <submittedName>
        <fullName evidence="1">Uncharacterized protein</fullName>
    </submittedName>
</protein>
<sequence>MIVSRSFRSITSTRGQTPIHITPRRSRIISQDIKICMHACTAIAFGFRTRLRHPSRLAAGGMDTMPVWTLDQIAGLAFGGLMVLFLTSANQVDVVVAKAQRRQLGICERCGGVNEPGSCNERECPLKQDVTDAKGGVTR</sequence>
<dbReference type="OrthoDB" id="566409at2759"/>
<evidence type="ECO:0000313" key="2">
    <source>
        <dbReference type="Proteomes" id="UP000232323"/>
    </source>
</evidence>
<evidence type="ECO:0000313" key="1">
    <source>
        <dbReference type="EMBL" id="GAX78515.1"/>
    </source>
</evidence>
<dbReference type="Proteomes" id="UP000232323">
    <property type="component" value="Unassembled WGS sequence"/>
</dbReference>
<gene>
    <name evidence="1" type="ORF">CEUSTIGMA_g5955.t1</name>
</gene>
<dbReference type="EMBL" id="BEGY01000033">
    <property type="protein sequence ID" value="GAX78515.1"/>
    <property type="molecule type" value="Genomic_DNA"/>
</dbReference>
<keyword evidence="2" id="KW-1185">Reference proteome</keyword>
<accession>A0A250X613</accession>
<name>A0A250X613_9CHLO</name>
<organism evidence="1 2">
    <name type="scientific">Chlamydomonas eustigma</name>
    <dbReference type="NCBI Taxonomy" id="1157962"/>
    <lineage>
        <taxon>Eukaryota</taxon>
        <taxon>Viridiplantae</taxon>
        <taxon>Chlorophyta</taxon>
        <taxon>core chlorophytes</taxon>
        <taxon>Chlorophyceae</taxon>
        <taxon>CS clade</taxon>
        <taxon>Chlamydomonadales</taxon>
        <taxon>Chlamydomonadaceae</taxon>
        <taxon>Chlamydomonas</taxon>
    </lineage>
</organism>
<reference evidence="1 2" key="1">
    <citation type="submission" date="2017-08" db="EMBL/GenBank/DDBJ databases">
        <title>Acidophilic green algal genome provides insights into adaptation to an acidic environment.</title>
        <authorList>
            <person name="Hirooka S."/>
            <person name="Hirose Y."/>
            <person name="Kanesaki Y."/>
            <person name="Higuchi S."/>
            <person name="Fujiwara T."/>
            <person name="Onuma R."/>
            <person name="Era A."/>
            <person name="Ohbayashi R."/>
            <person name="Uzuka A."/>
            <person name="Nozaki H."/>
            <person name="Yoshikawa H."/>
            <person name="Miyagishima S.Y."/>
        </authorList>
    </citation>
    <scope>NUCLEOTIDE SEQUENCE [LARGE SCALE GENOMIC DNA]</scope>
    <source>
        <strain evidence="1 2">NIES-2499</strain>
    </source>
</reference>
<dbReference type="AlphaFoldDB" id="A0A250X613"/>